<dbReference type="Pfam" id="PF01370">
    <property type="entry name" value="Epimerase"/>
    <property type="match status" value="1"/>
</dbReference>
<comment type="similarity">
    <text evidence="1">Belongs to the complex I NDUFA9 subunit family.</text>
</comment>
<evidence type="ECO:0000259" key="7">
    <source>
        <dbReference type="Pfam" id="PF01370"/>
    </source>
</evidence>
<dbReference type="InterPro" id="IPR051207">
    <property type="entry name" value="ComplexI_NDUFA9_subunit"/>
</dbReference>
<dbReference type="GO" id="GO:0005739">
    <property type="term" value="C:mitochondrion"/>
    <property type="evidence" value="ECO:0007669"/>
    <property type="project" value="TreeGrafter"/>
</dbReference>
<keyword evidence="9" id="KW-1185">Reference proteome</keyword>
<dbReference type="GO" id="GO:0044877">
    <property type="term" value="F:protein-containing complex binding"/>
    <property type="evidence" value="ECO:0007669"/>
    <property type="project" value="TreeGrafter"/>
</dbReference>
<evidence type="ECO:0000256" key="3">
    <source>
        <dbReference type="ARBA" id="ARBA00042000"/>
    </source>
</evidence>
<dbReference type="InterPro" id="IPR001509">
    <property type="entry name" value="Epimerase_deHydtase"/>
</dbReference>
<feature type="region of interest" description="Disordered" evidence="6">
    <location>
        <begin position="1"/>
        <end position="42"/>
    </location>
</feature>
<reference evidence="8 9" key="1">
    <citation type="journal article" date="2017" name="Curr. Biol.">
        <title>The Evolution of Venom by Co-option of Single-Copy Genes.</title>
        <authorList>
            <person name="Martinson E.O."/>
            <person name="Mrinalini"/>
            <person name="Kelkar Y.D."/>
            <person name="Chang C.H."/>
            <person name="Werren J.H."/>
        </authorList>
    </citation>
    <scope>NUCLEOTIDE SEQUENCE [LARGE SCALE GENOMIC DNA]</scope>
    <source>
        <strain evidence="8 9">Alberta</strain>
        <tissue evidence="8">Whole body</tissue>
    </source>
</reference>
<dbReference type="Gene3D" id="3.40.50.720">
    <property type="entry name" value="NAD(P)-binding Rossmann-like Domain"/>
    <property type="match status" value="1"/>
</dbReference>
<dbReference type="AlphaFoldDB" id="A0A232ESA2"/>
<evidence type="ECO:0000256" key="2">
    <source>
        <dbReference type="ARBA" id="ARBA00040720"/>
    </source>
</evidence>
<gene>
    <name evidence="8" type="ORF">TSAR_010379</name>
</gene>
<dbReference type="Proteomes" id="UP000215335">
    <property type="component" value="Unassembled WGS sequence"/>
</dbReference>
<feature type="domain" description="NAD-dependent epimerase/dehydratase" evidence="7">
    <location>
        <begin position="106"/>
        <end position="320"/>
    </location>
</feature>
<accession>A0A232ESA2</accession>
<sequence>MSPALDYRLETTTAQTTSTTSRRRSRRPVSHERDVGASFSPPRSKMAALIPRTQLRAATRQGLCAASQAVQVCNYSQKPRIIKNPTTASLRKGTGGRSSFNGIVCTVFGNSGFMGRYICNRLGKIGTQLILPYRGDFYQVAPLKLCGDLGQVLFHPFDLRDEESILKCIKYSNVVINLIGCDWETKNFTYDDCHVQGAARLARICKQNGVERFIHVSCLNASPNPEPILLPEGSKFFKSKWEGESAVRQEFPDATIIRPADTYGTEDRFLAYYAHRWRQHFRGIPMYKKGEHTEKQPVWVGDVAAGIVAAVKDHQSAGRTYQFVGPKRYKLSDLMDWFQELLRRESVIYGYRRLDLDMMPLFKLKVTLTEFISPAYPIGYLHWEGLEKEHTSDRIVKGVPTLEDLGITPVPVDTQLPWEIKPHRYDGSYEDSVGEYPDIIPPKPLADKALNF</sequence>
<dbReference type="PANTHER" id="PTHR12126:SF11">
    <property type="entry name" value="NADH DEHYDROGENASE [UBIQUINONE] 1 ALPHA SUBCOMPLEX SUBUNIT 9, MITOCHONDRIAL"/>
    <property type="match status" value="1"/>
</dbReference>
<protein>
    <recommendedName>
        <fullName evidence="2">NADH dehydrogenase [ubiquinone] 1 alpha subcomplex subunit 9, mitochondrial</fullName>
    </recommendedName>
    <alternativeName>
        <fullName evidence="4">Complex I-39kD</fullName>
    </alternativeName>
    <alternativeName>
        <fullName evidence="3">NADH-ubiquinone oxidoreductase 39 kDa subunit</fullName>
    </alternativeName>
</protein>
<dbReference type="InterPro" id="IPR036291">
    <property type="entry name" value="NAD(P)-bd_dom_sf"/>
</dbReference>
<dbReference type="SUPFAM" id="SSF51735">
    <property type="entry name" value="NAD(P)-binding Rossmann-fold domains"/>
    <property type="match status" value="1"/>
</dbReference>
<dbReference type="STRING" id="543379.A0A232ESA2"/>
<dbReference type="OrthoDB" id="275457at2759"/>
<evidence type="ECO:0000313" key="8">
    <source>
        <dbReference type="EMBL" id="OXU21235.1"/>
    </source>
</evidence>
<dbReference type="CDD" id="cd05271">
    <property type="entry name" value="NDUFA9_like_SDR_a"/>
    <property type="match status" value="1"/>
</dbReference>
<evidence type="ECO:0000256" key="5">
    <source>
        <dbReference type="ARBA" id="ARBA00046455"/>
    </source>
</evidence>
<comment type="caution">
    <text evidence="8">The sequence shown here is derived from an EMBL/GenBank/DDBJ whole genome shotgun (WGS) entry which is preliminary data.</text>
</comment>
<dbReference type="PANTHER" id="PTHR12126">
    <property type="entry name" value="NADH-UBIQUINONE OXIDOREDUCTASE 39 KDA SUBUNIT-RELATED"/>
    <property type="match status" value="1"/>
</dbReference>
<evidence type="ECO:0000256" key="4">
    <source>
        <dbReference type="ARBA" id="ARBA00043145"/>
    </source>
</evidence>
<name>A0A232ESA2_9HYME</name>
<evidence type="ECO:0000256" key="1">
    <source>
        <dbReference type="ARBA" id="ARBA00038501"/>
    </source>
</evidence>
<proteinExistence type="inferred from homology"/>
<evidence type="ECO:0000256" key="6">
    <source>
        <dbReference type="SAM" id="MobiDB-lite"/>
    </source>
</evidence>
<organism evidence="8 9">
    <name type="scientific">Trichomalopsis sarcophagae</name>
    <dbReference type="NCBI Taxonomy" id="543379"/>
    <lineage>
        <taxon>Eukaryota</taxon>
        <taxon>Metazoa</taxon>
        <taxon>Ecdysozoa</taxon>
        <taxon>Arthropoda</taxon>
        <taxon>Hexapoda</taxon>
        <taxon>Insecta</taxon>
        <taxon>Pterygota</taxon>
        <taxon>Neoptera</taxon>
        <taxon>Endopterygota</taxon>
        <taxon>Hymenoptera</taxon>
        <taxon>Apocrita</taxon>
        <taxon>Proctotrupomorpha</taxon>
        <taxon>Chalcidoidea</taxon>
        <taxon>Pteromalidae</taxon>
        <taxon>Pteromalinae</taxon>
        <taxon>Trichomalopsis</taxon>
    </lineage>
</organism>
<feature type="compositionally biased region" description="Low complexity" evidence="6">
    <location>
        <begin position="11"/>
        <end position="20"/>
    </location>
</feature>
<evidence type="ECO:0000313" key="9">
    <source>
        <dbReference type="Proteomes" id="UP000215335"/>
    </source>
</evidence>
<comment type="subunit">
    <text evidence="5">Complex I is composed of 45 different subunits. This a component of the hydrophobic protein fraction. Interacts with BLOC1S1. Interacts with SLC2A4. Interacts with CLOCK. Interacts with RAB5IF.</text>
</comment>
<dbReference type="EMBL" id="NNAY01002462">
    <property type="protein sequence ID" value="OXU21235.1"/>
    <property type="molecule type" value="Genomic_DNA"/>
</dbReference>